<dbReference type="PANTHER" id="PTHR43578:SF3">
    <property type="entry name" value="NADH-QUINONE OXIDOREDUCTASE SUBUNIT F"/>
    <property type="match status" value="1"/>
</dbReference>
<reference evidence="4 5" key="1">
    <citation type="journal article" date="2014" name="Genome Announc.">
        <title>Draft Genome Sequence of Fervidicella metallireducens Strain AeBT, an Iron-Reducing Thermoanaerobe from the Great Artesian Basin.</title>
        <authorList>
            <person name="Patel B.K."/>
        </authorList>
    </citation>
    <scope>NUCLEOTIDE SEQUENCE [LARGE SCALE GENOMIC DNA]</scope>
    <source>
        <strain evidence="4 5">AeB</strain>
    </source>
</reference>
<keyword evidence="2" id="KW-0408">Iron</keyword>
<keyword evidence="5" id="KW-1185">Reference proteome</keyword>
<dbReference type="Proteomes" id="UP000019681">
    <property type="component" value="Unassembled WGS sequence"/>
</dbReference>
<protein>
    <submittedName>
        <fullName evidence="4">Ferredoxin</fullName>
    </submittedName>
</protein>
<proteinExistence type="predicted"/>
<name>A0A017RWC2_9CLOT</name>
<dbReference type="PANTHER" id="PTHR43578">
    <property type="entry name" value="NADH-QUINONE OXIDOREDUCTASE SUBUNIT F"/>
    <property type="match status" value="1"/>
</dbReference>
<sequence>MKTIQELEEIRKKTASRINQRQDRDTTRIVVGMATCGIAAGARPVLMAIMDELKELGINDVVVAQTGCIGMCKLEPIVEVITPGSEKVTYVKMTAEKAKRMVREHIKDGKVVDEFTMHIVDGKILNDYTVQND</sequence>
<accession>A0A017RWC2</accession>
<dbReference type="EMBL" id="AZQP01000025">
    <property type="protein sequence ID" value="EYE88230.1"/>
    <property type="molecule type" value="Genomic_DNA"/>
</dbReference>
<evidence type="ECO:0000256" key="1">
    <source>
        <dbReference type="ARBA" id="ARBA00022723"/>
    </source>
</evidence>
<dbReference type="GO" id="GO:0046872">
    <property type="term" value="F:metal ion binding"/>
    <property type="evidence" value="ECO:0007669"/>
    <property type="project" value="UniProtKB-KW"/>
</dbReference>
<evidence type="ECO:0000313" key="5">
    <source>
        <dbReference type="Proteomes" id="UP000019681"/>
    </source>
</evidence>
<dbReference type="InterPro" id="IPR036249">
    <property type="entry name" value="Thioredoxin-like_sf"/>
</dbReference>
<keyword evidence="1" id="KW-0479">Metal-binding</keyword>
<dbReference type="AlphaFoldDB" id="A0A017RWC2"/>
<evidence type="ECO:0000256" key="2">
    <source>
        <dbReference type="ARBA" id="ARBA00023004"/>
    </source>
</evidence>
<dbReference type="RefSeq" id="WP_035380070.1">
    <property type="nucleotide sequence ID" value="NZ_AZQP01000025.1"/>
</dbReference>
<keyword evidence="3" id="KW-0411">Iron-sulfur</keyword>
<comment type="caution">
    <text evidence="4">The sequence shown here is derived from an EMBL/GenBank/DDBJ whole genome shotgun (WGS) entry which is preliminary data.</text>
</comment>
<dbReference type="CDD" id="cd02980">
    <property type="entry name" value="TRX_Fd_family"/>
    <property type="match status" value="1"/>
</dbReference>
<dbReference type="STRING" id="1403537.Q428_09025"/>
<dbReference type="SUPFAM" id="SSF52833">
    <property type="entry name" value="Thioredoxin-like"/>
    <property type="match status" value="1"/>
</dbReference>
<organism evidence="4 5">
    <name type="scientific">Fervidicella metallireducens AeB</name>
    <dbReference type="NCBI Taxonomy" id="1403537"/>
    <lineage>
        <taxon>Bacteria</taxon>
        <taxon>Bacillati</taxon>
        <taxon>Bacillota</taxon>
        <taxon>Clostridia</taxon>
        <taxon>Eubacteriales</taxon>
        <taxon>Clostridiaceae</taxon>
        <taxon>Fervidicella</taxon>
    </lineage>
</organism>
<dbReference type="GO" id="GO:0051536">
    <property type="term" value="F:iron-sulfur cluster binding"/>
    <property type="evidence" value="ECO:0007669"/>
    <property type="project" value="UniProtKB-KW"/>
</dbReference>
<evidence type="ECO:0000256" key="3">
    <source>
        <dbReference type="ARBA" id="ARBA00023014"/>
    </source>
</evidence>
<dbReference type="Gene3D" id="3.40.30.10">
    <property type="entry name" value="Glutaredoxin"/>
    <property type="match status" value="1"/>
</dbReference>
<gene>
    <name evidence="4" type="ORF">Q428_09025</name>
</gene>
<evidence type="ECO:0000313" key="4">
    <source>
        <dbReference type="EMBL" id="EYE88230.1"/>
    </source>
</evidence>
<dbReference type="OrthoDB" id="9800692at2"/>